<keyword evidence="1" id="KW-1003">Cell membrane</keyword>
<gene>
    <name evidence="8" type="ORF">AVDCRST_MAG47-2733</name>
</gene>
<sequence length="124" mass="13037">MTDSGSKPEPPETPAAERSLPTQPSASPSESRPGAAPAKDPLRGSRASGIWVAVVALVVLLILLSIFILQNTQPVEVTYFGAEAEAPLAAALLIAVAAGLLIAVVAGSLRILQLRRRVRHEQKR</sequence>
<evidence type="ECO:0000256" key="2">
    <source>
        <dbReference type="ARBA" id="ARBA00022692"/>
    </source>
</evidence>
<keyword evidence="2 6" id="KW-0812">Transmembrane</keyword>
<feature type="region of interest" description="Disordered" evidence="5">
    <location>
        <begin position="1"/>
        <end position="43"/>
    </location>
</feature>
<keyword evidence="3 6" id="KW-1133">Transmembrane helix</keyword>
<evidence type="ECO:0000256" key="4">
    <source>
        <dbReference type="ARBA" id="ARBA00023136"/>
    </source>
</evidence>
<evidence type="ECO:0000256" key="1">
    <source>
        <dbReference type="ARBA" id="ARBA00022475"/>
    </source>
</evidence>
<name>A0A6J4NJC8_9ACTN</name>
<keyword evidence="4 6" id="KW-0472">Membrane</keyword>
<evidence type="ECO:0000313" key="8">
    <source>
        <dbReference type="EMBL" id="CAA9389490.1"/>
    </source>
</evidence>
<accession>A0A6J4NJC8</accession>
<evidence type="ECO:0000256" key="6">
    <source>
        <dbReference type="SAM" id="Phobius"/>
    </source>
</evidence>
<organism evidence="8">
    <name type="scientific">uncultured Nocardioidaceae bacterium</name>
    <dbReference type="NCBI Taxonomy" id="253824"/>
    <lineage>
        <taxon>Bacteria</taxon>
        <taxon>Bacillati</taxon>
        <taxon>Actinomycetota</taxon>
        <taxon>Actinomycetes</taxon>
        <taxon>Propionibacteriales</taxon>
        <taxon>Nocardioidaceae</taxon>
        <taxon>environmental samples</taxon>
    </lineage>
</organism>
<evidence type="ECO:0000256" key="3">
    <source>
        <dbReference type="ARBA" id="ARBA00022989"/>
    </source>
</evidence>
<dbReference type="AlphaFoldDB" id="A0A6J4NJC8"/>
<feature type="transmembrane region" description="Helical" evidence="6">
    <location>
        <begin position="89"/>
        <end position="112"/>
    </location>
</feature>
<feature type="compositionally biased region" description="Polar residues" evidence="5">
    <location>
        <begin position="20"/>
        <end position="30"/>
    </location>
</feature>
<reference evidence="8" key="1">
    <citation type="submission" date="2020-02" db="EMBL/GenBank/DDBJ databases">
        <authorList>
            <person name="Meier V. D."/>
        </authorList>
    </citation>
    <scope>NUCLEOTIDE SEQUENCE</scope>
    <source>
        <strain evidence="8">AVDCRST_MAG47</strain>
    </source>
</reference>
<dbReference type="EMBL" id="CADCUK010000176">
    <property type="protein sequence ID" value="CAA9389490.1"/>
    <property type="molecule type" value="Genomic_DNA"/>
</dbReference>
<evidence type="ECO:0000256" key="5">
    <source>
        <dbReference type="SAM" id="MobiDB-lite"/>
    </source>
</evidence>
<dbReference type="GO" id="GO:0005886">
    <property type="term" value="C:plasma membrane"/>
    <property type="evidence" value="ECO:0007669"/>
    <property type="project" value="InterPro"/>
</dbReference>
<protein>
    <recommendedName>
        <fullName evidence="7">Lipopolysaccharide assembly protein A domain-containing protein</fullName>
    </recommendedName>
</protein>
<evidence type="ECO:0000259" key="7">
    <source>
        <dbReference type="Pfam" id="PF06305"/>
    </source>
</evidence>
<dbReference type="InterPro" id="IPR010445">
    <property type="entry name" value="LapA_dom"/>
</dbReference>
<dbReference type="Pfam" id="PF06305">
    <property type="entry name" value="LapA_dom"/>
    <property type="match status" value="1"/>
</dbReference>
<feature type="transmembrane region" description="Helical" evidence="6">
    <location>
        <begin position="49"/>
        <end position="69"/>
    </location>
</feature>
<feature type="domain" description="Lipopolysaccharide assembly protein A" evidence="7">
    <location>
        <begin position="70"/>
        <end position="124"/>
    </location>
</feature>
<proteinExistence type="predicted"/>